<dbReference type="EMBL" id="CM051407">
    <property type="protein sequence ID" value="KAJ4702041.1"/>
    <property type="molecule type" value="Genomic_DNA"/>
</dbReference>
<reference evidence="1 2" key="1">
    <citation type="journal article" date="2023" name="Science">
        <title>Complex scaffold remodeling in plant triterpene biosynthesis.</title>
        <authorList>
            <person name="De La Pena R."/>
            <person name="Hodgson H."/>
            <person name="Liu J.C."/>
            <person name="Stephenson M.J."/>
            <person name="Martin A.C."/>
            <person name="Owen C."/>
            <person name="Harkess A."/>
            <person name="Leebens-Mack J."/>
            <person name="Jimenez L.E."/>
            <person name="Osbourn A."/>
            <person name="Sattely E.S."/>
        </authorList>
    </citation>
    <scope>NUCLEOTIDE SEQUENCE [LARGE SCALE GENOMIC DNA]</scope>
    <source>
        <strain evidence="2">cv. JPN11</strain>
        <tissue evidence="1">Leaf</tissue>
    </source>
</reference>
<name>A0ACC1WT34_MELAZ</name>
<dbReference type="Proteomes" id="UP001164539">
    <property type="component" value="Chromosome 14"/>
</dbReference>
<proteinExistence type="predicted"/>
<sequence length="884" mass="97501">MGALAPVSPWLPEDDLLLKNSIEAGASLESLAKGAVQFSRKFSVRELQDRWHSLLYDPVVSAEASLHMIEYERSAPTLPSKLARVGNSKENNFFSGKRKAESVRSCYYALRKRIHNEPFNSMDLGFLGNEIFFGNVDEPLSENCMLGDPMTNHFGLQDSNLDVMHHTFPEICINDGGACRNAHTVHSFHGGLDHPVEEDFPMQQGNIHEETPRIFEENQSFIGNGAGIEELGQPRQVPSMFEGNNAEANPPSTYGQINSDPGNICSDFDGNQVFPSPIPECGAPFQNFEYSSPLPEMPIWRTVEDISTPTIPVGDSLREKDLHVGDTFALADDGDTKDTSAPEYDFVHANSKLKMQMSGDELKRAAANTEGYLEELSNSLLNFSNDDELLFMDDDGKEMIDKSYYDGLSLLLNSPNEAKQEHMHSPEPETSVTTDYLTNASATCPAESVENVPIPSSASASDPEFPEKNEDFMCCTLNTEDPDIPCNDDVLLPNTLQPLSASIATRQNFKEAGKPFSSSVKDFSGNRNINEGDPVLLQGGQENSGHYHASSHIMGSHLRPEKAQLQAIGDSGVKFELPSRDSSQLASRTPGIASGGSIQIKSMNVGADTLQRGRKEENKEVSLVKDPGHALTDPFLEKPAFGPDGYRGHDRNSNGIKQELDDPSRVQDCQVSNAEVGSIQIPDSEPVVNPPTSEPEEPSIESDDDDIPYFSDIEAMILDMDLDPDDLDIYEQEVSKYQHDDTRRAIIRLEQGAHSYMQRAIASHGAYAILYGRRSKHYIKKPEVLLGRATEDVVVDIDLGREGRANKISRRQAIINMDEAGSFHLKNLGKCSILVNNKEVPSGQTLSLSSSCLIEICGMPFIFETNQTCIKRYLNSITKEKPNS</sequence>
<protein>
    <submittedName>
        <fullName evidence="1">Forkhead-associated (FHA) domain</fullName>
    </submittedName>
</protein>
<evidence type="ECO:0000313" key="2">
    <source>
        <dbReference type="Proteomes" id="UP001164539"/>
    </source>
</evidence>
<keyword evidence="2" id="KW-1185">Reference proteome</keyword>
<accession>A0ACC1WT34</accession>
<comment type="caution">
    <text evidence="1">The sequence shown here is derived from an EMBL/GenBank/DDBJ whole genome shotgun (WGS) entry which is preliminary data.</text>
</comment>
<organism evidence="1 2">
    <name type="scientific">Melia azedarach</name>
    <name type="common">Chinaberry tree</name>
    <dbReference type="NCBI Taxonomy" id="155640"/>
    <lineage>
        <taxon>Eukaryota</taxon>
        <taxon>Viridiplantae</taxon>
        <taxon>Streptophyta</taxon>
        <taxon>Embryophyta</taxon>
        <taxon>Tracheophyta</taxon>
        <taxon>Spermatophyta</taxon>
        <taxon>Magnoliopsida</taxon>
        <taxon>eudicotyledons</taxon>
        <taxon>Gunneridae</taxon>
        <taxon>Pentapetalae</taxon>
        <taxon>rosids</taxon>
        <taxon>malvids</taxon>
        <taxon>Sapindales</taxon>
        <taxon>Meliaceae</taxon>
        <taxon>Melia</taxon>
    </lineage>
</organism>
<gene>
    <name evidence="1" type="ORF">OWV82_025182</name>
</gene>
<evidence type="ECO:0000313" key="1">
    <source>
        <dbReference type="EMBL" id="KAJ4702041.1"/>
    </source>
</evidence>